<accession>A0A1V1PGF3</accession>
<name>A0A1V1PGF3_9BACT</name>
<dbReference type="Proteomes" id="UP000189670">
    <property type="component" value="Unassembled WGS sequence"/>
</dbReference>
<evidence type="ECO:0000313" key="3">
    <source>
        <dbReference type="Proteomes" id="UP000189670"/>
    </source>
</evidence>
<feature type="domain" description="Dit-like phage tail protein N-terminal" evidence="1">
    <location>
        <begin position="23"/>
        <end position="141"/>
    </location>
</feature>
<organism evidence="2 3">
    <name type="scientific">Candidatus Magnetoglobus multicellularis str. Araruama</name>
    <dbReference type="NCBI Taxonomy" id="890399"/>
    <lineage>
        <taxon>Bacteria</taxon>
        <taxon>Pseudomonadati</taxon>
        <taxon>Thermodesulfobacteriota</taxon>
        <taxon>Desulfobacteria</taxon>
        <taxon>Desulfobacterales</taxon>
        <taxon>Desulfobacteraceae</taxon>
        <taxon>Candidatus Magnetoglobus</taxon>
    </lineage>
</organism>
<evidence type="ECO:0000259" key="1">
    <source>
        <dbReference type="Pfam" id="PF21821"/>
    </source>
</evidence>
<dbReference type="InterPro" id="IPR048494">
    <property type="entry name" value="Dit-like_N"/>
</dbReference>
<proteinExistence type="predicted"/>
<comment type="caution">
    <text evidence="2">The sequence shown here is derived from an EMBL/GenBank/DDBJ whole genome shotgun (WGS) entry which is preliminary data.</text>
</comment>
<gene>
    <name evidence="2" type="ORF">OMM_00556</name>
</gene>
<protein>
    <recommendedName>
        <fullName evidence="1">Dit-like phage tail protein N-terminal domain-containing protein</fullName>
    </recommendedName>
</protein>
<reference evidence="3" key="1">
    <citation type="submission" date="2012-11" db="EMBL/GenBank/DDBJ databases">
        <authorList>
            <person name="Lucero-Rivera Y.E."/>
            <person name="Tovar-Ramirez D."/>
        </authorList>
    </citation>
    <scope>NUCLEOTIDE SEQUENCE [LARGE SCALE GENOMIC DNA]</scope>
    <source>
        <strain evidence="3">Araruama</strain>
    </source>
</reference>
<dbReference type="Pfam" id="PF21821">
    <property type="entry name" value="Dit_like"/>
    <property type="match status" value="1"/>
</dbReference>
<dbReference type="AlphaFoldDB" id="A0A1V1PGF3"/>
<dbReference type="EMBL" id="ATBP01000028">
    <property type="protein sequence ID" value="ETR73979.1"/>
    <property type="molecule type" value="Genomic_DNA"/>
</dbReference>
<evidence type="ECO:0000313" key="2">
    <source>
        <dbReference type="EMBL" id="ETR73979.1"/>
    </source>
</evidence>
<sequence>MIVDGIANIVYRDKSKIHNIEIDVIVKESATSSSKITKHPVEQGCEFSDHKIQLPMSFSCSGVVSNYSSNLLDLADTFSKNKSFDVWQKLLTLQRTGNSFMLVQSLCSYDNIQLTSITMTKDADKKNGLFFDASFQEVIIIGDGVKETVKYNPDMFDRMASDIHGGFQQLGVM</sequence>